<evidence type="ECO:0000313" key="7">
    <source>
        <dbReference type="Proteomes" id="UP000603352"/>
    </source>
</evidence>
<dbReference type="Pfam" id="PF02826">
    <property type="entry name" value="2-Hacid_dh_C"/>
    <property type="match status" value="1"/>
</dbReference>
<dbReference type="InterPro" id="IPR006140">
    <property type="entry name" value="D-isomer_DH_NAD-bd"/>
</dbReference>
<accession>A0ABQ1IEQ5</accession>
<dbReference type="Gene3D" id="3.40.50.720">
    <property type="entry name" value="NAD(P)-binding Rossmann-like Domain"/>
    <property type="match status" value="2"/>
</dbReference>
<dbReference type="InterPro" id="IPR029752">
    <property type="entry name" value="D-isomer_DH_CS1"/>
</dbReference>
<evidence type="ECO:0000256" key="1">
    <source>
        <dbReference type="ARBA" id="ARBA00005854"/>
    </source>
</evidence>
<dbReference type="Pfam" id="PF00389">
    <property type="entry name" value="2-Hacid_dh"/>
    <property type="match status" value="1"/>
</dbReference>
<comment type="caution">
    <text evidence="6">The sequence shown here is derived from an EMBL/GenBank/DDBJ whole genome shotgun (WGS) entry which is preliminary data.</text>
</comment>
<feature type="domain" description="D-isomer specific 2-hydroxyacid dehydrogenase catalytic" evidence="4">
    <location>
        <begin position="19"/>
        <end position="323"/>
    </location>
</feature>
<keyword evidence="7" id="KW-1185">Reference proteome</keyword>
<dbReference type="SUPFAM" id="SSF52283">
    <property type="entry name" value="Formate/glycerate dehydrogenase catalytic domain-like"/>
    <property type="match status" value="1"/>
</dbReference>
<comment type="similarity">
    <text evidence="1 3">Belongs to the D-isomer specific 2-hydroxyacid dehydrogenase family.</text>
</comment>
<evidence type="ECO:0000256" key="2">
    <source>
        <dbReference type="ARBA" id="ARBA00023002"/>
    </source>
</evidence>
<dbReference type="CDD" id="cd05301">
    <property type="entry name" value="GDH"/>
    <property type="match status" value="1"/>
</dbReference>
<dbReference type="PROSITE" id="PS00065">
    <property type="entry name" value="D_2_HYDROXYACID_DH_1"/>
    <property type="match status" value="1"/>
</dbReference>
<keyword evidence="2 3" id="KW-0560">Oxidoreductase</keyword>
<dbReference type="RefSeq" id="WP_188576382.1">
    <property type="nucleotide sequence ID" value="NZ_BMDZ01000012.1"/>
</dbReference>
<dbReference type="InterPro" id="IPR006139">
    <property type="entry name" value="D-isomer_2_OHA_DH_cat_dom"/>
</dbReference>
<evidence type="ECO:0000259" key="4">
    <source>
        <dbReference type="Pfam" id="PF00389"/>
    </source>
</evidence>
<dbReference type="PANTHER" id="PTHR10996:SF283">
    <property type="entry name" value="GLYOXYLATE_HYDROXYPYRUVATE REDUCTASE B"/>
    <property type="match status" value="1"/>
</dbReference>
<dbReference type="PANTHER" id="PTHR10996">
    <property type="entry name" value="2-HYDROXYACID DEHYDROGENASE-RELATED"/>
    <property type="match status" value="1"/>
</dbReference>
<organism evidence="6 7">
    <name type="scientific">Tistrella bauzanensis</name>
    <dbReference type="NCBI Taxonomy" id="657419"/>
    <lineage>
        <taxon>Bacteria</taxon>
        <taxon>Pseudomonadati</taxon>
        <taxon>Pseudomonadota</taxon>
        <taxon>Alphaproteobacteria</taxon>
        <taxon>Geminicoccales</taxon>
        <taxon>Geminicoccaceae</taxon>
        <taxon>Tistrella</taxon>
    </lineage>
</organism>
<dbReference type="InterPro" id="IPR036291">
    <property type="entry name" value="NAD(P)-bd_dom_sf"/>
</dbReference>
<sequence>MVKPKPVVVVTRKLPEQIETRMMELFDTRLNHDDVPMGQDKLIEAVKTAHVLVPTVTDRIDAGVLAHAGPQLRLIANFGNGTDHIDLASARQRGITVTNTPDVLTEDTADMTMALLLAVARRVTEGERMVRKGEWNGWSPTHMLGRRIWGKRLGIIGMGRIGRALARRARGFGLSIHYHNRNRLHADIEAPLEATYWESLDQMLARVDIVSVNCPHTPATYHLLSARRLKLLKKDAYIVNTARGEVIDEAALTRMLRDGQIAGAALDVFEHEPAINPKLVELENAVLLPHMGSATLESRIDMGEKVLINIKTFIDGHTPPDRVLPF</sequence>
<gene>
    <name evidence="6" type="ORF">GCM10011505_15240</name>
</gene>
<dbReference type="EMBL" id="BMDZ01000012">
    <property type="protein sequence ID" value="GGB34737.1"/>
    <property type="molecule type" value="Genomic_DNA"/>
</dbReference>
<name>A0ABQ1IEQ5_9PROT</name>
<dbReference type="InterPro" id="IPR050223">
    <property type="entry name" value="D-isomer_2-hydroxyacid_DH"/>
</dbReference>
<evidence type="ECO:0000313" key="6">
    <source>
        <dbReference type="EMBL" id="GGB34737.1"/>
    </source>
</evidence>
<evidence type="ECO:0000256" key="3">
    <source>
        <dbReference type="RuleBase" id="RU003719"/>
    </source>
</evidence>
<dbReference type="PROSITE" id="PS00671">
    <property type="entry name" value="D_2_HYDROXYACID_DH_3"/>
    <property type="match status" value="1"/>
</dbReference>
<dbReference type="SUPFAM" id="SSF51735">
    <property type="entry name" value="NAD(P)-binding Rossmann-fold domains"/>
    <property type="match status" value="1"/>
</dbReference>
<proteinExistence type="inferred from homology"/>
<dbReference type="InterPro" id="IPR029753">
    <property type="entry name" value="D-isomer_DH_CS"/>
</dbReference>
<dbReference type="Proteomes" id="UP000603352">
    <property type="component" value="Unassembled WGS sequence"/>
</dbReference>
<reference evidence="7" key="1">
    <citation type="journal article" date="2019" name="Int. J. Syst. Evol. Microbiol.">
        <title>The Global Catalogue of Microorganisms (GCM) 10K type strain sequencing project: providing services to taxonomists for standard genome sequencing and annotation.</title>
        <authorList>
            <consortium name="The Broad Institute Genomics Platform"/>
            <consortium name="The Broad Institute Genome Sequencing Center for Infectious Disease"/>
            <person name="Wu L."/>
            <person name="Ma J."/>
        </authorList>
    </citation>
    <scope>NUCLEOTIDE SEQUENCE [LARGE SCALE GENOMIC DNA]</scope>
    <source>
        <strain evidence="7">CGMCC 1.10188</strain>
    </source>
</reference>
<protein>
    <submittedName>
        <fullName evidence="6">D-glycerate dehydrogenase</fullName>
    </submittedName>
</protein>
<evidence type="ECO:0000259" key="5">
    <source>
        <dbReference type="Pfam" id="PF02826"/>
    </source>
</evidence>
<feature type="domain" description="D-isomer specific 2-hydroxyacid dehydrogenase NAD-binding" evidence="5">
    <location>
        <begin position="113"/>
        <end position="292"/>
    </location>
</feature>